<evidence type="ECO:0000313" key="1">
    <source>
        <dbReference type="EMBL" id="GAA5526647.1"/>
    </source>
</evidence>
<reference evidence="1 2" key="1">
    <citation type="submission" date="2024-02" db="EMBL/GenBank/DDBJ databases">
        <title>Herpetosiphon gulosus NBRC 112829.</title>
        <authorList>
            <person name="Ichikawa N."/>
            <person name="Katano-Makiyama Y."/>
            <person name="Hidaka K."/>
        </authorList>
    </citation>
    <scope>NUCLEOTIDE SEQUENCE [LARGE SCALE GENOMIC DNA]</scope>
    <source>
        <strain evidence="1 2">NBRC 112829</strain>
    </source>
</reference>
<protein>
    <submittedName>
        <fullName evidence="1">Uncharacterized protein</fullName>
    </submittedName>
</protein>
<name>A0ABP9WTY0_9CHLR</name>
<evidence type="ECO:0000313" key="2">
    <source>
        <dbReference type="Proteomes" id="UP001428290"/>
    </source>
</evidence>
<proteinExistence type="predicted"/>
<dbReference type="Proteomes" id="UP001428290">
    <property type="component" value="Unassembled WGS sequence"/>
</dbReference>
<sequence>MGQELKWDVIDLIDGLEVLPEEDDYQTHYRFTFNRLGLTGILDLWPWEATALIEVQQTDSANQIIMFGLYIRQSIQLIRQGKNSLLCFHDCIITTRRFWMYDNAGGLSTAKLWEDPLNCYLQAKPTIHCWFGFEL</sequence>
<accession>A0ABP9WTY0</accession>
<comment type="caution">
    <text evidence="1">The sequence shown here is derived from an EMBL/GenBank/DDBJ whole genome shotgun (WGS) entry which is preliminary data.</text>
</comment>
<gene>
    <name evidence="1" type="ORF">Hgul01_00423</name>
</gene>
<organism evidence="1 2">
    <name type="scientific">Herpetosiphon gulosus</name>
    <dbReference type="NCBI Taxonomy" id="1973496"/>
    <lineage>
        <taxon>Bacteria</taxon>
        <taxon>Bacillati</taxon>
        <taxon>Chloroflexota</taxon>
        <taxon>Chloroflexia</taxon>
        <taxon>Herpetosiphonales</taxon>
        <taxon>Herpetosiphonaceae</taxon>
        <taxon>Herpetosiphon</taxon>
    </lineage>
</organism>
<dbReference type="RefSeq" id="WP_345720293.1">
    <property type="nucleotide sequence ID" value="NZ_BAABRU010000002.1"/>
</dbReference>
<keyword evidence="2" id="KW-1185">Reference proteome</keyword>
<dbReference type="EMBL" id="BAABRU010000002">
    <property type="protein sequence ID" value="GAA5526647.1"/>
    <property type="molecule type" value="Genomic_DNA"/>
</dbReference>